<dbReference type="Proteomes" id="UP001632038">
    <property type="component" value="Unassembled WGS sequence"/>
</dbReference>
<evidence type="ECO:0000256" key="1">
    <source>
        <dbReference type="SAM" id="MobiDB-lite"/>
    </source>
</evidence>
<sequence>MMKIETSSPIQIPGPNSGICNEQILILVFERLKWDIHALCHIGSVSCRLRALAHRLLWRELCLHRAPRMTLSLTDGSSKRIGGGWLALAKLMFFCMGCQPTRHFELSRSSPSHFVKVVRFSKTSGRSFLIRGCSMDELHVSDPCEHLNPTGPVDRKVDLGLYRGVFRSFTKSRTREFLIQRRVGFEEGMRCPFCGGRVWSMTAARLIPRRRAARRLGTRTGKLEYFVCLHGHLYGACWLFRLPTGGEPDGINSDDDDFMDSGDDNDDMEV</sequence>
<protein>
    <recommendedName>
        <fullName evidence="4">EID1-like F-box protein 3</fullName>
    </recommendedName>
</protein>
<name>A0ABD3E077_9LAMI</name>
<dbReference type="InterPro" id="IPR040267">
    <property type="entry name" value="EID1-like"/>
</dbReference>
<dbReference type="PANTHER" id="PTHR31348">
    <property type="entry name" value="EID1-LIKE F-BOX PROTEIN 2-RELATED"/>
    <property type="match status" value="1"/>
</dbReference>
<keyword evidence="3" id="KW-1185">Reference proteome</keyword>
<organism evidence="2 3">
    <name type="scientific">Castilleja foliolosa</name>
    <dbReference type="NCBI Taxonomy" id="1961234"/>
    <lineage>
        <taxon>Eukaryota</taxon>
        <taxon>Viridiplantae</taxon>
        <taxon>Streptophyta</taxon>
        <taxon>Embryophyta</taxon>
        <taxon>Tracheophyta</taxon>
        <taxon>Spermatophyta</taxon>
        <taxon>Magnoliopsida</taxon>
        <taxon>eudicotyledons</taxon>
        <taxon>Gunneridae</taxon>
        <taxon>Pentapetalae</taxon>
        <taxon>asterids</taxon>
        <taxon>lamiids</taxon>
        <taxon>Lamiales</taxon>
        <taxon>Orobanchaceae</taxon>
        <taxon>Pedicularideae</taxon>
        <taxon>Castillejinae</taxon>
        <taxon>Castilleja</taxon>
    </lineage>
</organism>
<feature type="compositionally biased region" description="Acidic residues" evidence="1">
    <location>
        <begin position="252"/>
        <end position="270"/>
    </location>
</feature>
<dbReference type="AlphaFoldDB" id="A0ABD3E077"/>
<evidence type="ECO:0008006" key="4">
    <source>
        <dbReference type="Google" id="ProtNLM"/>
    </source>
</evidence>
<dbReference type="PANTHER" id="PTHR31348:SF3">
    <property type="entry name" value="EID1-LIKE F-BOX PROTEIN 3"/>
    <property type="match status" value="1"/>
</dbReference>
<reference evidence="3" key="1">
    <citation type="journal article" date="2024" name="IScience">
        <title>Strigolactones Initiate the Formation of Haustorium-like Structures in Castilleja.</title>
        <authorList>
            <person name="Buerger M."/>
            <person name="Peterson D."/>
            <person name="Chory J."/>
        </authorList>
    </citation>
    <scope>NUCLEOTIDE SEQUENCE [LARGE SCALE GENOMIC DNA]</scope>
</reference>
<proteinExistence type="predicted"/>
<evidence type="ECO:0000313" key="3">
    <source>
        <dbReference type="Proteomes" id="UP001632038"/>
    </source>
</evidence>
<accession>A0ABD3E077</accession>
<comment type="caution">
    <text evidence="2">The sequence shown here is derived from an EMBL/GenBank/DDBJ whole genome shotgun (WGS) entry which is preliminary data.</text>
</comment>
<feature type="region of interest" description="Disordered" evidence="1">
    <location>
        <begin position="251"/>
        <end position="270"/>
    </location>
</feature>
<gene>
    <name evidence="2" type="ORF">CASFOL_008868</name>
</gene>
<dbReference type="EMBL" id="JAVIJP010000009">
    <property type="protein sequence ID" value="KAL3647900.1"/>
    <property type="molecule type" value="Genomic_DNA"/>
</dbReference>
<evidence type="ECO:0000313" key="2">
    <source>
        <dbReference type="EMBL" id="KAL3647900.1"/>
    </source>
</evidence>